<keyword evidence="2" id="KW-1185">Reference proteome</keyword>
<name>A0ACC2LZH4_PERAE</name>
<protein>
    <submittedName>
        <fullName evidence="1">Uncharacterized protein</fullName>
    </submittedName>
</protein>
<gene>
    <name evidence="1" type="ORF">MRB53_015585</name>
</gene>
<organism evidence="1 2">
    <name type="scientific">Persea americana</name>
    <name type="common">Avocado</name>
    <dbReference type="NCBI Taxonomy" id="3435"/>
    <lineage>
        <taxon>Eukaryota</taxon>
        <taxon>Viridiplantae</taxon>
        <taxon>Streptophyta</taxon>
        <taxon>Embryophyta</taxon>
        <taxon>Tracheophyta</taxon>
        <taxon>Spermatophyta</taxon>
        <taxon>Magnoliopsida</taxon>
        <taxon>Magnoliidae</taxon>
        <taxon>Laurales</taxon>
        <taxon>Lauraceae</taxon>
        <taxon>Persea</taxon>
    </lineage>
</organism>
<evidence type="ECO:0000313" key="2">
    <source>
        <dbReference type="Proteomes" id="UP001234297"/>
    </source>
</evidence>
<proteinExistence type="predicted"/>
<dbReference type="EMBL" id="CM056813">
    <property type="protein sequence ID" value="KAJ8638891.1"/>
    <property type="molecule type" value="Genomic_DNA"/>
</dbReference>
<accession>A0ACC2LZH4</accession>
<reference evidence="1 2" key="1">
    <citation type="journal article" date="2022" name="Hortic Res">
        <title>A haplotype resolved chromosomal level avocado genome allows analysis of novel avocado genes.</title>
        <authorList>
            <person name="Nath O."/>
            <person name="Fletcher S.J."/>
            <person name="Hayward A."/>
            <person name="Shaw L.M."/>
            <person name="Masouleh A.K."/>
            <person name="Furtado A."/>
            <person name="Henry R.J."/>
            <person name="Mitter N."/>
        </authorList>
    </citation>
    <scope>NUCLEOTIDE SEQUENCE [LARGE SCALE GENOMIC DNA]</scope>
    <source>
        <strain evidence="2">cv. Hass</strain>
    </source>
</reference>
<comment type="caution">
    <text evidence="1">The sequence shown here is derived from an EMBL/GenBank/DDBJ whole genome shotgun (WGS) entry which is preliminary data.</text>
</comment>
<sequence length="383" mass="41410">MDGGLTSLQEPEVVDLAEFLIASGASIEGAGTSAVIISGRKQLHGTEFTIIPDCIEAGTFIMVTAAITRSCISLSHVIPRHLTCVINKLSPSGCKITQRGSHLLEVSASAAGSNLRAFDLKTCPYPGFPPDLQPQFMALLAAWEVNVEKSPLIIEEEETSSFELPPETPPSPMGSPRSETLPRKVRSLHDIYQNCDFALFASEPTCFEDAWEVNVEKSPLIIEEEETSSFELPPETPPSPMGSPRSETLPRKWEVNVEKSPLIIEEEETSSFELPPETPPSPMGSPRSETLPRKVRSLHDIYQNCDFALFASEPTCFEDALQKLGARIGTCWSSAVVWGNGDQSALSGSHVVATDLRALAGMATQGMTETAGVLLILIGVMRG</sequence>
<evidence type="ECO:0000313" key="1">
    <source>
        <dbReference type="EMBL" id="KAJ8638891.1"/>
    </source>
</evidence>
<dbReference type="Proteomes" id="UP001234297">
    <property type="component" value="Chromosome 5"/>
</dbReference>